<dbReference type="KEGG" id="trs:Terro_2976"/>
<dbReference type="PANTHER" id="PTHR40050:SF1">
    <property type="entry name" value="INNER SPORE COAT PROTEIN H"/>
    <property type="match status" value="1"/>
</dbReference>
<dbReference type="PATRIC" id="fig|926566.3.peg.2965"/>
<sequence length="489" mass="53234">MYPGQTVTLPVSVMSKNGGAGIVTLQVSGLPSGVTAAPVKVPIGRTANLIFTSSLSAATECFTGASPYYIATSTLNLNGSGTGGSQAFGVDLDVNLSNPAFKPVSTDLPTLDIETAGNVEVTSEDDYTNATMTLIDPRKPDDGFSGSMTIKGHGNSTWGMPKKPYRIKLPSKSKLLNMPSEKNWVLLANYDDKTMLRDALASKVSNITGAPWAPRSAFVELTLNGEYEGTYQLIENVDVNGSRVAIADSDASTDPTQEGYLLEIDAHEGASYHWATPHGLDISSDDPDPPTADQEAYITPLVNTAEAGFFTTTAPDANAGWRSKWDQDSVVDWFITNELMGNQDADAYSSDYFYKDANSALFHMGPIWDFDISSGNDNYGSIQDPTVPWVKTQHPWFVGLFQNDPTFTTAVKARWTAIRPQVDSLSSFIDANAETLQQASQNNYARWPTLYQKVWPNPEAAGSYSGEINYLKDWLSKRIAYMDSEYLSE</sequence>
<protein>
    <submittedName>
        <fullName evidence="1">CotH protein</fullName>
    </submittedName>
</protein>
<proteinExistence type="predicted"/>
<dbReference type="eggNOG" id="COG5337">
    <property type="taxonomic scope" value="Bacteria"/>
</dbReference>
<dbReference type="Pfam" id="PF08757">
    <property type="entry name" value="CotH"/>
    <property type="match status" value="1"/>
</dbReference>
<dbReference type="STRING" id="926566.Terro_2976"/>
<dbReference type="EMBL" id="CP003379">
    <property type="protein sequence ID" value="AFL89208.1"/>
    <property type="molecule type" value="Genomic_DNA"/>
</dbReference>
<gene>
    <name evidence="1" type="ordered locus">Terro_2976</name>
</gene>
<evidence type="ECO:0000313" key="2">
    <source>
        <dbReference type="Proteomes" id="UP000006056"/>
    </source>
</evidence>
<keyword evidence="2" id="KW-1185">Reference proteome</keyword>
<organism evidence="1 2">
    <name type="scientific">Terriglobus roseus (strain DSM 18391 / NRRL B-41598 / KBS 63)</name>
    <dbReference type="NCBI Taxonomy" id="926566"/>
    <lineage>
        <taxon>Bacteria</taxon>
        <taxon>Pseudomonadati</taxon>
        <taxon>Acidobacteriota</taxon>
        <taxon>Terriglobia</taxon>
        <taxon>Terriglobales</taxon>
        <taxon>Acidobacteriaceae</taxon>
        <taxon>Terriglobus</taxon>
    </lineage>
</organism>
<dbReference type="HOGENOM" id="CLU_557704_0_0_0"/>
<dbReference type="PANTHER" id="PTHR40050">
    <property type="entry name" value="INNER SPORE COAT PROTEIN H"/>
    <property type="match status" value="1"/>
</dbReference>
<dbReference type="InterPro" id="IPR014867">
    <property type="entry name" value="Spore_coat_CotH_CotH2/3/7"/>
</dbReference>
<evidence type="ECO:0000313" key="1">
    <source>
        <dbReference type="EMBL" id="AFL89208.1"/>
    </source>
</evidence>
<reference evidence="1 2" key="1">
    <citation type="submission" date="2012-06" db="EMBL/GenBank/DDBJ databases">
        <title>Complete genome of Terriglobus roseus DSM 18391.</title>
        <authorList>
            <consortium name="US DOE Joint Genome Institute (JGI-PGF)"/>
            <person name="Lucas S."/>
            <person name="Copeland A."/>
            <person name="Lapidus A."/>
            <person name="Glavina del Rio T."/>
            <person name="Dalin E."/>
            <person name="Tice H."/>
            <person name="Bruce D."/>
            <person name="Goodwin L."/>
            <person name="Pitluck S."/>
            <person name="Peters L."/>
            <person name="Mikhailova N."/>
            <person name="Munk A.C.C."/>
            <person name="Kyrpides N."/>
            <person name="Mavromatis K."/>
            <person name="Ivanova N."/>
            <person name="Brettin T."/>
            <person name="Detter J.C."/>
            <person name="Han C."/>
            <person name="Larimer F."/>
            <person name="Land M."/>
            <person name="Hauser L."/>
            <person name="Markowitz V."/>
            <person name="Cheng J.-F."/>
            <person name="Hugenholtz P."/>
            <person name="Woyke T."/>
            <person name="Wu D."/>
            <person name="Brambilla E."/>
            <person name="Klenk H.-P."/>
            <person name="Eisen J.A."/>
        </authorList>
    </citation>
    <scope>NUCLEOTIDE SEQUENCE [LARGE SCALE GENOMIC DNA]</scope>
    <source>
        <strain evidence="2">DSM 18391 / NRRL B-41598 / KBS 63</strain>
    </source>
</reference>
<dbReference type="AlphaFoldDB" id="I3ZIZ0"/>
<dbReference type="Proteomes" id="UP000006056">
    <property type="component" value="Chromosome"/>
</dbReference>
<name>I3ZIZ0_TERRK</name>
<accession>I3ZIZ0</accession>